<name>A0ABV2YPT3_9ACTN</name>
<evidence type="ECO:0000313" key="1">
    <source>
        <dbReference type="EMBL" id="MEU3557730.1"/>
    </source>
</evidence>
<keyword evidence="2" id="KW-1185">Reference proteome</keyword>
<comment type="caution">
    <text evidence="1">The sequence shown here is derived from an EMBL/GenBank/DDBJ whole genome shotgun (WGS) entry which is preliminary data.</text>
</comment>
<reference evidence="1 2" key="1">
    <citation type="submission" date="2024-06" db="EMBL/GenBank/DDBJ databases">
        <title>The Natural Products Discovery Center: Release of the First 8490 Sequenced Strains for Exploring Actinobacteria Biosynthetic Diversity.</title>
        <authorList>
            <person name="Kalkreuter E."/>
            <person name="Kautsar S.A."/>
            <person name="Yang D."/>
            <person name="Bader C.D."/>
            <person name="Teijaro C.N."/>
            <person name="Fluegel L."/>
            <person name="Davis C.M."/>
            <person name="Simpson J.R."/>
            <person name="Lauterbach L."/>
            <person name="Steele A.D."/>
            <person name="Gui C."/>
            <person name="Meng S."/>
            <person name="Li G."/>
            <person name="Viehrig K."/>
            <person name="Ye F."/>
            <person name="Su P."/>
            <person name="Kiefer A.F."/>
            <person name="Nichols A."/>
            <person name="Cepeda A.J."/>
            <person name="Yan W."/>
            <person name="Fan B."/>
            <person name="Jiang Y."/>
            <person name="Adhikari A."/>
            <person name="Zheng C.-J."/>
            <person name="Schuster L."/>
            <person name="Cowan T.M."/>
            <person name="Smanski M.J."/>
            <person name="Chevrette M.G."/>
            <person name="De Carvalho L.P.S."/>
            <person name="Shen B."/>
        </authorList>
    </citation>
    <scope>NUCLEOTIDE SEQUENCE [LARGE SCALE GENOMIC DNA]</scope>
    <source>
        <strain evidence="1 2">NPDC038104</strain>
    </source>
</reference>
<protein>
    <submittedName>
        <fullName evidence="1">Uncharacterized protein</fullName>
    </submittedName>
</protein>
<gene>
    <name evidence="1" type="ORF">AB0E65_26495</name>
</gene>
<dbReference type="EMBL" id="JBEZUR010000067">
    <property type="protein sequence ID" value="MEU3557730.1"/>
    <property type="molecule type" value="Genomic_DNA"/>
</dbReference>
<sequence length="120" mass="13200">MEHRPDPIQIITRPSASVAQDRIQALGAWMDAARHAGWRVDPLDEPVDWPAGECGLVDIEGLRYLLRVGLRGRTRAVLLPAAHADRAVARPLAGDPASATRPVLQLTTWAEPLFDAEPRR</sequence>
<dbReference type="Proteomes" id="UP001550850">
    <property type="component" value="Unassembled WGS sequence"/>
</dbReference>
<organism evidence="1 2">
    <name type="scientific">Streptomyces fragilis</name>
    <dbReference type="NCBI Taxonomy" id="67301"/>
    <lineage>
        <taxon>Bacteria</taxon>
        <taxon>Bacillati</taxon>
        <taxon>Actinomycetota</taxon>
        <taxon>Actinomycetes</taxon>
        <taxon>Kitasatosporales</taxon>
        <taxon>Streptomycetaceae</taxon>
        <taxon>Streptomyces</taxon>
    </lineage>
</organism>
<proteinExistence type="predicted"/>
<accession>A0ABV2YPT3</accession>
<dbReference type="RefSeq" id="WP_159105593.1">
    <property type="nucleotide sequence ID" value="NZ_BEVZ01000002.1"/>
</dbReference>
<evidence type="ECO:0000313" key="2">
    <source>
        <dbReference type="Proteomes" id="UP001550850"/>
    </source>
</evidence>